<sequence length="470" mass="53693">MLWFLRIYMAVGLRNALFQVLVGCCTPAAAGEGRPTAVCIAGSLQRADTAMSTEEGAPCGLPSLHGLPSFRALDRFVLEPLDADAFYFVSLDSGRLLPTSFNDYVSSSSRIQVVQVDNQTGHVSWLAKLRQGHVKNTSFLPYLLQGRNTRPFRNQAMNRQWAQCMQALRGIEERRGSMYRYVAFTRVDLMWFAGHPGLHLLDASKCEDRPTVWALDAHEHLGLSDRYFIMERAGAWIMERFVDILNSFDMLEGVNRFARERTSPSASAPLNYERFLLQTMQFAGICVRHMTSVASAGYFFCHFASIWHQAGTWEASTRAYLRVAHCGHVPKACCRRDTLDFGGDLWCSHGLWRRHGQCRRYQGKLGLPKYPGDWVVERKQKDNDRMCWGAFDFVRHCCQQPHVSIQLRPSKAQLHAWAEQRQMDGLDPGIQTENPNATWHCFHWPEHTNVTRVPWHSIATSQCYDLNMLL</sequence>
<keyword evidence="1" id="KW-0732">Signal</keyword>
<evidence type="ECO:0008006" key="4">
    <source>
        <dbReference type="Google" id="ProtNLM"/>
    </source>
</evidence>
<comment type="caution">
    <text evidence="2">The sequence shown here is derived from an EMBL/GenBank/DDBJ whole genome shotgun (WGS) entry which is preliminary data.</text>
</comment>
<organism evidence="2 3">
    <name type="scientific">Symbiodinium natans</name>
    <dbReference type="NCBI Taxonomy" id="878477"/>
    <lineage>
        <taxon>Eukaryota</taxon>
        <taxon>Sar</taxon>
        <taxon>Alveolata</taxon>
        <taxon>Dinophyceae</taxon>
        <taxon>Suessiales</taxon>
        <taxon>Symbiodiniaceae</taxon>
        <taxon>Symbiodinium</taxon>
    </lineage>
</organism>
<feature type="signal peptide" evidence="1">
    <location>
        <begin position="1"/>
        <end position="31"/>
    </location>
</feature>
<evidence type="ECO:0000313" key="2">
    <source>
        <dbReference type="EMBL" id="CAE7270229.1"/>
    </source>
</evidence>
<keyword evidence="3" id="KW-1185">Reference proteome</keyword>
<name>A0A812MJ30_9DINO</name>
<dbReference type="OrthoDB" id="408902at2759"/>
<dbReference type="Proteomes" id="UP000604046">
    <property type="component" value="Unassembled WGS sequence"/>
</dbReference>
<evidence type="ECO:0000256" key="1">
    <source>
        <dbReference type="SAM" id="SignalP"/>
    </source>
</evidence>
<dbReference type="AlphaFoldDB" id="A0A812MJ30"/>
<protein>
    <recommendedName>
        <fullName evidence="4">Nucleotide-diphospho-sugar transferase domain-containing protein</fullName>
    </recommendedName>
</protein>
<proteinExistence type="predicted"/>
<gene>
    <name evidence="2" type="ORF">SNAT2548_LOCUS14337</name>
</gene>
<dbReference type="EMBL" id="CAJNDS010001657">
    <property type="protein sequence ID" value="CAE7270229.1"/>
    <property type="molecule type" value="Genomic_DNA"/>
</dbReference>
<evidence type="ECO:0000313" key="3">
    <source>
        <dbReference type="Proteomes" id="UP000604046"/>
    </source>
</evidence>
<feature type="chain" id="PRO_5032795962" description="Nucleotide-diphospho-sugar transferase domain-containing protein" evidence="1">
    <location>
        <begin position="32"/>
        <end position="470"/>
    </location>
</feature>
<accession>A0A812MJ30</accession>
<reference evidence="2" key="1">
    <citation type="submission" date="2021-02" db="EMBL/GenBank/DDBJ databases">
        <authorList>
            <person name="Dougan E. K."/>
            <person name="Rhodes N."/>
            <person name="Thang M."/>
            <person name="Chan C."/>
        </authorList>
    </citation>
    <scope>NUCLEOTIDE SEQUENCE</scope>
</reference>